<dbReference type="SUPFAM" id="SSF51735">
    <property type="entry name" value="NAD(P)-binding Rossmann-fold domains"/>
    <property type="match status" value="1"/>
</dbReference>
<keyword evidence="2" id="KW-0472">Membrane</keyword>
<dbReference type="GO" id="GO:0016491">
    <property type="term" value="F:oxidoreductase activity"/>
    <property type="evidence" value="ECO:0007669"/>
    <property type="project" value="TreeGrafter"/>
</dbReference>
<dbReference type="InterPro" id="IPR036291">
    <property type="entry name" value="NAD(P)-bd_dom_sf"/>
</dbReference>
<accession>A0AAV2I9L2</accession>
<dbReference type="PANTHER" id="PTHR43313:SF1">
    <property type="entry name" value="3BETA-HYDROXYSTEROID DEHYDROGENASE DHS-16"/>
    <property type="match status" value="1"/>
</dbReference>
<reference evidence="3 4" key="1">
    <citation type="submission" date="2024-04" db="EMBL/GenBank/DDBJ databases">
        <authorList>
            <consortium name="Genoscope - CEA"/>
            <person name="William W."/>
        </authorList>
    </citation>
    <scope>NUCLEOTIDE SEQUENCE [LARGE SCALE GENOMIC DNA]</scope>
</reference>
<gene>
    <name evidence="3" type="ORF">GSLYS_00016248001</name>
</gene>
<feature type="transmembrane region" description="Helical" evidence="2">
    <location>
        <begin position="12"/>
        <end position="33"/>
    </location>
</feature>
<evidence type="ECO:0000256" key="2">
    <source>
        <dbReference type="SAM" id="Phobius"/>
    </source>
</evidence>
<proteinExistence type="inferred from homology"/>
<dbReference type="Pfam" id="PF00106">
    <property type="entry name" value="adh_short"/>
    <property type="match status" value="1"/>
</dbReference>
<evidence type="ECO:0000313" key="4">
    <source>
        <dbReference type="Proteomes" id="UP001497497"/>
    </source>
</evidence>
<dbReference type="Gene3D" id="3.40.50.720">
    <property type="entry name" value="NAD(P)-binding Rossmann-like Domain"/>
    <property type="match status" value="1"/>
</dbReference>
<evidence type="ECO:0000313" key="3">
    <source>
        <dbReference type="EMBL" id="CAL1542714.1"/>
    </source>
</evidence>
<comment type="similarity">
    <text evidence="1">Belongs to the short-chain dehydrogenases/reductases (SDR) family.</text>
</comment>
<dbReference type="EMBL" id="CAXITT010000503">
    <property type="protein sequence ID" value="CAL1542714.1"/>
    <property type="molecule type" value="Genomic_DNA"/>
</dbReference>
<dbReference type="InterPro" id="IPR002347">
    <property type="entry name" value="SDR_fam"/>
</dbReference>
<keyword evidence="4" id="KW-1185">Reference proteome</keyword>
<comment type="caution">
    <text evidence="3">The sequence shown here is derived from an EMBL/GenBank/DDBJ whole genome shotgun (WGS) entry which is preliminary data.</text>
</comment>
<protein>
    <submittedName>
        <fullName evidence="3">Uncharacterized protein</fullName>
    </submittedName>
</protein>
<feature type="transmembrane region" description="Helical" evidence="2">
    <location>
        <begin position="150"/>
        <end position="168"/>
    </location>
</feature>
<dbReference type="Proteomes" id="UP001497497">
    <property type="component" value="Unassembled WGS sequence"/>
</dbReference>
<keyword evidence="2" id="KW-0812">Transmembrane</keyword>
<keyword evidence="2" id="KW-1133">Transmembrane helix</keyword>
<evidence type="ECO:0000256" key="1">
    <source>
        <dbReference type="RuleBase" id="RU000363"/>
    </source>
</evidence>
<dbReference type="PRINTS" id="PR00081">
    <property type="entry name" value="GDHRDH"/>
</dbReference>
<feature type="transmembrane region" description="Helical" evidence="2">
    <location>
        <begin position="122"/>
        <end position="138"/>
    </location>
</feature>
<name>A0AAV2I9L2_LYMST</name>
<dbReference type="PANTHER" id="PTHR43313">
    <property type="entry name" value="SHORT-CHAIN DEHYDROGENASE/REDUCTASE FAMILY 9C"/>
    <property type="match status" value="1"/>
</dbReference>
<organism evidence="3 4">
    <name type="scientific">Lymnaea stagnalis</name>
    <name type="common">Great pond snail</name>
    <name type="synonym">Helix stagnalis</name>
    <dbReference type="NCBI Taxonomy" id="6523"/>
    <lineage>
        <taxon>Eukaryota</taxon>
        <taxon>Metazoa</taxon>
        <taxon>Spiralia</taxon>
        <taxon>Lophotrochozoa</taxon>
        <taxon>Mollusca</taxon>
        <taxon>Gastropoda</taxon>
        <taxon>Heterobranchia</taxon>
        <taxon>Euthyneura</taxon>
        <taxon>Panpulmonata</taxon>
        <taxon>Hygrophila</taxon>
        <taxon>Lymnaeoidea</taxon>
        <taxon>Lymnaeidae</taxon>
        <taxon>Lymnaea</taxon>
    </lineage>
</organism>
<dbReference type="PRINTS" id="PR00080">
    <property type="entry name" value="SDRFAMILY"/>
</dbReference>
<dbReference type="GO" id="GO:0008202">
    <property type="term" value="P:steroid metabolic process"/>
    <property type="evidence" value="ECO:0007669"/>
    <property type="project" value="TreeGrafter"/>
</dbReference>
<sequence length="337" mass="37909">MDWLASSFMTTHFIAGAALLFLLVFIFQVNKLYRSFLVKEKFDDLYMLITGCDTGFGHRCAIKLDKLGCHVFAACLSQEKVQELSSLCSKRLVAFQMNVTDAAAVEKALRLIKVHLGEQKNLWALINNAGIVGSFGAVEWMKKSNYQATINVNLLGTALVTNTFLPLIRKSRGRIVNMASTVGRYATIPAPYSVSKFCVEAYTDLLRREVAPTGVTVHTIEPGGYMTNITNAEIHSRSMDEMYSQLRPELRQFYGEKFKTKLLNLVRLFCCALAARDLDEVVDTYIHAATARFPKTRYVVGLNGNFVFRPLWTLPTWISDLLVILFYPKPTGCRMIG</sequence>
<dbReference type="AlphaFoldDB" id="A0AAV2I9L2"/>